<dbReference type="Gene3D" id="1.25.10.10">
    <property type="entry name" value="Leucine-rich Repeat Variant"/>
    <property type="match status" value="1"/>
</dbReference>
<name>A0A9N9L8N2_9HELO</name>
<keyword evidence="4" id="KW-0539">Nucleus</keyword>
<evidence type="ECO:0000313" key="5">
    <source>
        <dbReference type="EMBL" id="CAG8959537.1"/>
    </source>
</evidence>
<protein>
    <recommendedName>
        <fullName evidence="7">ARM repeat-containing protein</fullName>
    </recommendedName>
</protein>
<comment type="caution">
    <text evidence="5">The sequence shown here is derived from an EMBL/GenBank/DDBJ whole genome shotgun (WGS) entry which is preliminary data.</text>
</comment>
<dbReference type="SUPFAM" id="SSF48371">
    <property type="entry name" value="ARM repeat"/>
    <property type="match status" value="1"/>
</dbReference>
<dbReference type="InterPro" id="IPR016024">
    <property type="entry name" value="ARM-type_fold"/>
</dbReference>
<evidence type="ECO:0000313" key="6">
    <source>
        <dbReference type="Proteomes" id="UP000696280"/>
    </source>
</evidence>
<dbReference type="EMBL" id="CAJVRL010000092">
    <property type="protein sequence ID" value="CAG8959537.1"/>
    <property type="molecule type" value="Genomic_DNA"/>
</dbReference>
<dbReference type="GO" id="GO:0005737">
    <property type="term" value="C:cytoplasm"/>
    <property type="evidence" value="ECO:0007669"/>
    <property type="project" value="TreeGrafter"/>
</dbReference>
<accession>A0A9N9L8N2</accession>
<evidence type="ECO:0008006" key="7">
    <source>
        <dbReference type="Google" id="ProtNLM"/>
    </source>
</evidence>
<proteinExistence type="inferred from homology"/>
<dbReference type="OrthoDB" id="2016913at2759"/>
<evidence type="ECO:0000256" key="2">
    <source>
        <dbReference type="ARBA" id="ARBA00007991"/>
    </source>
</evidence>
<evidence type="ECO:0000256" key="3">
    <source>
        <dbReference type="ARBA" id="ARBA00022448"/>
    </source>
</evidence>
<reference evidence="5" key="1">
    <citation type="submission" date="2021-07" db="EMBL/GenBank/DDBJ databases">
        <authorList>
            <person name="Durling M."/>
        </authorList>
    </citation>
    <scope>NUCLEOTIDE SEQUENCE</scope>
</reference>
<dbReference type="GO" id="GO:0006606">
    <property type="term" value="P:protein import into nucleus"/>
    <property type="evidence" value="ECO:0007669"/>
    <property type="project" value="TreeGrafter"/>
</dbReference>
<dbReference type="GO" id="GO:0005634">
    <property type="term" value="C:nucleus"/>
    <property type="evidence" value="ECO:0007669"/>
    <property type="project" value="UniProtKB-SubCell"/>
</dbReference>
<gene>
    <name evidence="5" type="ORF">HYFRA_00001438</name>
</gene>
<dbReference type="InterPro" id="IPR011989">
    <property type="entry name" value="ARM-like"/>
</dbReference>
<comment type="similarity">
    <text evidence="2">Belongs to the importin beta family.</text>
</comment>
<dbReference type="Proteomes" id="UP000696280">
    <property type="component" value="Unassembled WGS sequence"/>
</dbReference>
<keyword evidence="3" id="KW-0813">Transport</keyword>
<dbReference type="InterPro" id="IPR051345">
    <property type="entry name" value="Importin_beta-like_NTR"/>
</dbReference>
<evidence type="ECO:0000256" key="1">
    <source>
        <dbReference type="ARBA" id="ARBA00004123"/>
    </source>
</evidence>
<keyword evidence="6" id="KW-1185">Reference proteome</keyword>
<organism evidence="5 6">
    <name type="scientific">Hymenoscyphus fraxineus</name>
    <dbReference type="NCBI Taxonomy" id="746836"/>
    <lineage>
        <taxon>Eukaryota</taxon>
        <taxon>Fungi</taxon>
        <taxon>Dikarya</taxon>
        <taxon>Ascomycota</taxon>
        <taxon>Pezizomycotina</taxon>
        <taxon>Leotiomycetes</taxon>
        <taxon>Helotiales</taxon>
        <taxon>Helotiaceae</taxon>
        <taxon>Hymenoscyphus</taxon>
    </lineage>
</organism>
<dbReference type="PANTHER" id="PTHR12363">
    <property type="entry name" value="TRANSPORTIN 3 AND IMPORTIN 13"/>
    <property type="match status" value="1"/>
</dbReference>
<sequence length="1008" mass="113063">MASVSSVLPTSMEEVVSLILQLYQPGSPEKVAKTQEILQQLQRSSHGWQLANNLANHESEQVRFFAALTFIVKLNTDAKSLGEQDAQALLQTLINWLIRCIENAEGPLVTRKLCSTLVAYFFQFPAAWKNCVKHLLYCVCMKTALPYESLSEAPDTEALVREIPDSKTIAIFWFASTLVEEVGKTDSNSMKQHKFHQMMLPNVDNIVPLISRYISEPTPSPQHTKNRQEAMKCYQAWVSYAHRAFIDDGLVLEPLKPLTKSTIMCLADEDLYEITMELLSDVLQTYSRFFSKEDFQLLYSLFNSPWAQERYQRLIQGDFDFDSLQFGLFSLAFGDATLQDLTKNTEPQFQQFLSGLGGLLGADGYPVHEDRIFVPALEFWNAFVENMIDGVHSEAGRDAPWFATAQMHVNLAIERCWRKLQFPPPDIFNSWDSVDRTGFKDARRDFADLLQQFYLVTSISILDIFIALAIKSVEERNWAELETSLYCLACFPDNISENEPRDEYLAKIFTAPFFSLFANPPEEIPVRTMQSFLLLVDGYADYFEENMSYLPIVLNIVFGALSSSALSYKASRTILRLCSNCRKRLVPELGSFLQQYQNLALNSSLDKYSKEAIMEGIASLVQAVPDDDSKIAPLDQLLSFVDADIETSFRVIVSQPSLGEASNEVKSSRRSSNPENPGLDLGVGALRSLIGIAKGLQAPDDTPVDLEDSGNGSTFWTEGNGSQIQRRTFDMISRVNDVLGGYGDIVETTCEIWRQGFRELEPGAFVFPPALIAEFILKANVQTPRLGRVIGTACLFVTSYNSSPQLEVVLNALISWVSQLLQQQGEPGNDPEIAQNGIDFLTRLVPKHLNTLMNHQPPTSLEFLFMFTLKALTGSDTVPKGSAAEFWASFVTGPELEQESKASAENVMQHLGPMLAQALIYNISGHAARSELDKLADPLKKLIFRQSQAKKWFEAALMAESFSSDKVTVNDKKVFLQKILNLRGARGTNLVVRDFWLACRGTNFAYTS</sequence>
<dbReference type="AlphaFoldDB" id="A0A9N9L8N2"/>
<dbReference type="PANTHER" id="PTHR12363:SF33">
    <property type="entry name" value="IMPORTIN-13"/>
    <property type="match status" value="1"/>
</dbReference>
<evidence type="ECO:0000256" key="4">
    <source>
        <dbReference type="ARBA" id="ARBA00023242"/>
    </source>
</evidence>
<comment type="subcellular location">
    <subcellularLocation>
        <location evidence="1">Nucleus</location>
    </subcellularLocation>
</comment>